<gene>
    <name evidence="5" type="ORF">H6F41_16930</name>
</gene>
<keyword evidence="6" id="KW-1185">Reference proteome</keyword>
<dbReference type="InterPro" id="IPR036388">
    <property type="entry name" value="WH-like_DNA-bd_sf"/>
</dbReference>
<dbReference type="InterPro" id="IPR014710">
    <property type="entry name" value="RmlC-like_jellyroll"/>
</dbReference>
<dbReference type="RefSeq" id="WP_190404632.1">
    <property type="nucleotide sequence ID" value="NZ_JACJQB010000053.1"/>
</dbReference>
<accession>A0ABR8A0W7</accession>
<feature type="domain" description="HTH crp-type" evidence="4">
    <location>
        <begin position="138"/>
        <end position="210"/>
    </location>
</feature>
<name>A0ABR8A0W7_9CYAN</name>
<keyword evidence="3" id="KW-0804">Transcription</keyword>
<sequence length="210" mass="23923">MTYTFSSFDINSPSSVTDWRRSLEEIYRGRTMHTYKSGQIIPMYPYEVWVVCRGVVQLNTLHPSGDEVLVGFAVQAMPFGLPLTNLEPYHAIALSDVDLMRFTLIELENSPQLYQGILQHLNRRLQQTEALLALVSNKRVEERLRQILLLLKQEVGIPVEGGGNRLTVRLTHQHLASAISSTRVTVTRAMKLLQDEGWLSVDRDRHIVLA</sequence>
<dbReference type="PROSITE" id="PS51063">
    <property type="entry name" value="HTH_CRP_2"/>
    <property type="match status" value="1"/>
</dbReference>
<dbReference type="InterPro" id="IPR018490">
    <property type="entry name" value="cNMP-bd_dom_sf"/>
</dbReference>
<evidence type="ECO:0000256" key="2">
    <source>
        <dbReference type="ARBA" id="ARBA00023125"/>
    </source>
</evidence>
<dbReference type="InterPro" id="IPR036390">
    <property type="entry name" value="WH_DNA-bd_sf"/>
</dbReference>
<protein>
    <submittedName>
        <fullName evidence="5">Crp/Fnr family transcriptional regulator</fullName>
    </submittedName>
</protein>
<comment type="caution">
    <text evidence="5">The sequence shown here is derived from an EMBL/GenBank/DDBJ whole genome shotgun (WGS) entry which is preliminary data.</text>
</comment>
<dbReference type="Proteomes" id="UP000642094">
    <property type="component" value="Unassembled WGS sequence"/>
</dbReference>
<organism evidence="5 6">
    <name type="scientific">Pseudanabaena mucicola FACHB-723</name>
    <dbReference type="NCBI Taxonomy" id="2692860"/>
    <lineage>
        <taxon>Bacteria</taxon>
        <taxon>Bacillati</taxon>
        <taxon>Cyanobacteriota</taxon>
        <taxon>Cyanophyceae</taxon>
        <taxon>Pseudanabaenales</taxon>
        <taxon>Pseudanabaenaceae</taxon>
        <taxon>Pseudanabaena</taxon>
    </lineage>
</organism>
<evidence type="ECO:0000313" key="6">
    <source>
        <dbReference type="Proteomes" id="UP000642094"/>
    </source>
</evidence>
<dbReference type="SUPFAM" id="SSF51206">
    <property type="entry name" value="cAMP-binding domain-like"/>
    <property type="match status" value="1"/>
</dbReference>
<keyword evidence="1" id="KW-0805">Transcription regulation</keyword>
<dbReference type="SUPFAM" id="SSF46785">
    <property type="entry name" value="Winged helix' DNA-binding domain"/>
    <property type="match status" value="1"/>
</dbReference>
<dbReference type="SMART" id="SM00419">
    <property type="entry name" value="HTH_CRP"/>
    <property type="match status" value="1"/>
</dbReference>
<evidence type="ECO:0000256" key="1">
    <source>
        <dbReference type="ARBA" id="ARBA00023015"/>
    </source>
</evidence>
<dbReference type="Pfam" id="PF13545">
    <property type="entry name" value="HTH_Crp_2"/>
    <property type="match status" value="1"/>
</dbReference>
<dbReference type="CDD" id="cd00092">
    <property type="entry name" value="HTH_CRP"/>
    <property type="match status" value="1"/>
</dbReference>
<reference evidence="5 6" key="1">
    <citation type="journal article" date="2020" name="ISME J.">
        <title>Comparative genomics reveals insights into cyanobacterial evolution and habitat adaptation.</title>
        <authorList>
            <person name="Chen M.Y."/>
            <person name="Teng W.K."/>
            <person name="Zhao L."/>
            <person name="Hu C.X."/>
            <person name="Zhou Y.K."/>
            <person name="Han B.P."/>
            <person name="Song L.R."/>
            <person name="Shu W.S."/>
        </authorList>
    </citation>
    <scope>NUCLEOTIDE SEQUENCE [LARGE SCALE GENOMIC DNA]</scope>
    <source>
        <strain evidence="5 6">FACHB-723</strain>
    </source>
</reference>
<dbReference type="Gene3D" id="1.10.10.10">
    <property type="entry name" value="Winged helix-like DNA-binding domain superfamily/Winged helix DNA-binding domain"/>
    <property type="match status" value="1"/>
</dbReference>
<keyword evidence="2" id="KW-0238">DNA-binding</keyword>
<evidence type="ECO:0000256" key="3">
    <source>
        <dbReference type="ARBA" id="ARBA00023163"/>
    </source>
</evidence>
<evidence type="ECO:0000259" key="4">
    <source>
        <dbReference type="PROSITE" id="PS51063"/>
    </source>
</evidence>
<dbReference type="EMBL" id="JACJQB010000053">
    <property type="protein sequence ID" value="MBD2189817.1"/>
    <property type="molecule type" value="Genomic_DNA"/>
</dbReference>
<evidence type="ECO:0000313" key="5">
    <source>
        <dbReference type="EMBL" id="MBD2189817.1"/>
    </source>
</evidence>
<dbReference type="Gene3D" id="2.60.120.10">
    <property type="entry name" value="Jelly Rolls"/>
    <property type="match status" value="1"/>
</dbReference>
<proteinExistence type="predicted"/>
<dbReference type="InterPro" id="IPR012318">
    <property type="entry name" value="HTH_CRP"/>
</dbReference>